<dbReference type="Pfam" id="PF22422">
    <property type="entry name" value="MGH1-like_GH"/>
    <property type="match status" value="1"/>
</dbReference>
<name>A0ABR8ILW9_APHFL</name>
<evidence type="ECO:0000313" key="3">
    <source>
        <dbReference type="EMBL" id="MBD2683917.1"/>
    </source>
</evidence>
<accession>A0ABR8ILW9</accession>
<organism evidence="3 4">
    <name type="scientific">Aphanizomenon flos-aquae FACHB-1249</name>
    <dbReference type="NCBI Taxonomy" id="2692889"/>
    <lineage>
        <taxon>Bacteria</taxon>
        <taxon>Bacillati</taxon>
        <taxon>Cyanobacteriota</taxon>
        <taxon>Cyanophyceae</taxon>
        <taxon>Nostocales</taxon>
        <taxon>Aphanizomenonaceae</taxon>
        <taxon>Aphanizomenon</taxon>
    </lineage>
</organism>
<evidence type="ECO:0000259" key="1">
    <source>
        <dbReference type="Pfam" id="PF14742"/>
    </source>
</evidence>
<dbReference type="RefSeq" id="WP_190386803.1">
    <property type="nucleotide sequence ID" value="NZ_JACJTM010000001.1"/>
</dbReference>
<dbReference type="Gene3D" id="1.50.10.10">
    <property type="match status" value="1"/>
</dbReference>
<dbReference type="Proteomes" id="UP000660270">
    <property type="component" value="Unassembled WGS sequence"/>
</dbReference>
<dbReference type="InterPro" id="IPR012341">
    <property type="entry name" value="6hp_glycosidase-like_sf"/>
</dbReference>
<sequence>MTLDILTTSETIVLEGKTFTLADEKEISEWPCVVSQRPQPTITLKDDDLFLVTDTMGNISDCYLYGSTPSMGMFCRDTRFLSRLELQIERRSPILLSSNADKGFALSVLCTNPDLENLFKADTLGIRREIVLNGALFEEIEVANYNTTSISFELSLSFDADFVDLFEVRGHHRQKRGRVLHLVEPKSDGIISAFSQAYKEESLTLAYQGLDNSTMESLIQFQHLQPSHFQGYTAVWRVELAAHETKKLGYRLNIFTNNQPSSAISAASTLSQAKAAELMEEQKWLQQITRISSDKSLFNRVLGRAEQDIYLLLQSFGKHKTVSAGVPWFSTLFGRDSIITASQTLMLNSQIAKETLMLLAEYQGKTENIWREEEPGKILHELRLGEMARCQEIPHTPYYGTVDATPLWLMLYAEYYSWTHDQETLEALWTHALAAMDWIDNQLQATGYLSYTRKSKGGLINQGWKDSGNCIVNRKGEIATGSITLCEVQAYVYAAKNRLAEIAKIQQRPDLAELWQKEAKELKTRFNQDFWLEDEDFCALALDGDGKPVDSITSNPGHCLNLGILTPAKAYSVAERLRAPDMFNGWGIRTLSSLSPAYNPMGYHIGSVWPHDNSIIAMGLRSLGLIDQSLELFQGLFNMTSKQPYQRPPELFCGYEMNGDNSPVQYPVACSPQAWATGSIFQLLQMMVNLVPDAQNNCLRIIDPALPKSINHLSFHNLRVGGTILDLEFERVGNTTACRVAKKRGNLRVVIEA</sequence>
<reference evidence="3 4" key="1">
    <citation type="journal article" date="2020" name="ISME J.">
        <title>Comparative genomics reveals insights into cyanobacterial evolution and habitat adaptation.</title>
        <authorList>
            <person name="Chen M.Y."/>
            <person name="Teng W.K."/>
            <person name="Zhao L."/>
            <person name="Hu C.X."/>
            <person name="Zhou Y.K."/>
            <person name="Han B.P."/>
            <person name="Song L.R."/>
            <person name="Shu W.S."/>
        </authorList>
    </citation>
    <scope>NUCLEOTIDE SEQUENCE [LARGE SCALE GENOMIC DNA]</scope>
    <source>
        <strain evidence="3 4">FACHB-1249</strain>
    </source>
</reference>
<feature type="domain" description="Mannosylglycerate hydrolase MGH1-like glycoside hydrolase" evidence="2">
    <location>
        <begin position="336"/>
        <end position="640"/>
    </location>
</feature>
<dbReference type="SUPFAM" id="SSF48208">
    <property type="entry name" value="Six-hairpin glycosidases"/>
    <property type="match status" value="1"/>
</dbReference>
<dbReference type="EMBL" id="JACJTM010000001">
    <property type="protein sequence ID" value="MBD2683917.1"/>
    <property type="molecule type" value="Genomic_DNA"/>
</dbReference>
<dbReference type="GeneID" id="78218719"/>
<feature type="domain" description="Putative glycogen debranching enzyme N-terminal" evidence="1">
    <location>
        <begin position="44"/>
        <end position="251"/>
    </location>
</feature>
<dbReference type="Pfam" id="PF14742">
    <property type="entry name" value="GDE_N_bis"/>
    <property type="match status" value="1"/>
</dbReference>
<comment type="caution">
    <text evidence="3">The sequence shown here is derived from an EMBL/GenBank/DDBJ whole genome shotgun (WGS) entry which is preliminary data.</text>
</comment>
<dbReference type="InterPro" id="IPR008928">
    <property type="entry name" value="6-hairpin_glycosidase_sf"/>
</dbReference>
<proteinExistence type="predicted"/>
<dbReference type="InterPro" id="IPR032856">
    <property type="entry name" value="GDE_N_bis"/>
</dbReference>
<evidence type="ECO:0000259" key="2">
    <source>
        <dbReference type="Pfam" id="PF22422"/>
    </source>
</evidence>
<dbReference type="InterPro" id="IPR054491">
    <property type="entry name" value="MGH1-like_GH"/>
</dbReference>
<gene>
    <name evidence="3" type="ORF">H6G43_01385</name>
</gene>
<keyword evidence="4" id="KW-1185">Reference proteome</keyword>
<protein>
    <submittedName>
        <fullName evidence="3">Amylo-alpha-1,6-glucosidase</fullName>
    </submittedName>
</protein>
<evidence type="ECO:0000313" key="4">
    <source>
        <dbReference type="Proteomes" id="UP000660270"/>
    </source>
</evidence>